<dbReference type="AlphaFoldDB" id="A0A5B7GNY2"/>
<evidence type="ECO:0000313" key="2">
    <source>
        <dbReference type="Proteomes" id="UP000324222"/>
    </source>
</evidence>
<sequence>MNVQYVTRPVGLRGVGRQTSLPPASVARHMSNRIRCWNNLGVELAGKELAGSAHYQHIPTLTSPWPGEHKDVA</sequence>
<dbReference type="EMBL" id="VSRR010015902">
    <property type="protein sequence ID" value="MPC58688.1"/>
    <property type="molecule type" value="Genomic_DNA"/>
</dbReference>
<reference evidence="1 2" key="1">
    <citation type="submission" date="2019-05" db="EMBL/GenBank/DDBJ databases">
        <title>Another draft genome of Portunus trituberculatus and its Hox gene families provides insights of decapod evolution.</title>
        <authorList>
            <person name="Jeong J.-H."/>
            <person name="Song I."/>
            <person name="Kim S."/>
            <person name="Choi T."/>
            <person name="Kim D."/>
            <person name="Ryu S."/>
            <person name="Kim W."/>
        </authorList>
    </citation>
    <scope>NUCLEOTIDE SEQUENCE [LARGE SCALE GENOMIC DNA]</scope>
    <source>
        <tissue evidence="1">Muscle</tissue>
    </source>
</reference>
<name>A0A5B7GNY2_PORTR</name>
<comment type="caution">
    <text evidence="1">The sequence shown here is derived from an EMBL/GenBank/DDBJ whole genome shotgun (WGS) entry which is preliminary data.</text>
</comment>
<proteinExistence type="predicted"/>
<accession>A0A5B7GNY2</accession>
<evidence type="ECO:0000313" key="1">
    <source>
        <dbReference type="EMBL" id="MPC58688.1"/>
    </source>
</evidence>
<organism evidence="1 2">
    <name type="scientific">Portunus trituberculatus</name>
    <name type="common">Swimming crab</name>
    <name type="synonym">Neptunus trituberculatus</name>
    <dbReference type="NCBI Taxonomy" id="210409"/>
    <lineage>
        <taxon>Eukaryota</taxon>
        <taxon>Metazoa</taxon>
        <taxon>Ecdysozoa</taxon>
        <taxon>Arthropoda</taxon>
        <taxon>Crustacea</taxon>
        <taxon>Multicrustacea</taxon>
        <taxon>Malacostraca</taxon>
        <taxon>Eumalacostraca</taxon>
        <taxon>Eucarida</taxon>
        <taxon>Decapoda</taxon>
        <taxon>Pleocyemata</taxon>
        <taxon>Brachyura</taxon>
        <taxon>Eubrachyura</taxon>
        <taxon>Portunoidea</taxon>
        <taxon>Portunidae</taxon>
        <taxon>Portuninae</taxon>
        <taxon>Portunus</taxon>
    </lineage>
</organism>
<dbReference type="Proteomes" id="UP000324222">
    <property type="component" value="Unassembled WGS sequence"/>
</dbReference>
<protein>
    <submittedName>
        <fullName evidence="1">Uncharacterized protein</fullName>
    </submittedName>
</protein>
<gene>
    <name evidence="1" type="ORF">E2C01_052695</name>
</gene>
<keyword evidence="2" id="KW-1185">Reference proteome</keyword>